<protein>
    <submittedName>
        <fullName evidence="1">Uncharacterized protein</fullName>
    </submittedName>
</protein>
<dbReference type="AlphaFoldDB" id="A0A150IS27"/>
<name>A0A150IS27_9EURY</name>
<accession>A0A150IS27</accession>
<organism evidence="1 4">
    <name type="scientific">Candidatus Methanofastidiosum methylothiophilum</name>
    <dbReference type="NCBI Taxonomy" id="1705564"/>
    <lineage>
        <taxon>Archaea</taxon>
        <taxon>Methanobacteriati</taxon>
        <taxon>Methanobacteriota</taxon>
        <taxon>Stenosarchaea group</taxon>
        <taxon>Candidatus Methanofastidiosia</taxon>
        <taxon>Candidatus Methanofastidiosales</taxon>
        <taxon>Candidatus Methanofastidiosaceae</taxon>
        <taxon>Candidatus Methanofastidiosum</taxon>
    </lineage>
</organism>
<gene>
    <name evidence="2" type="ORF">AMQ22_00227</name>
    <name evidence="1" type="ORF">APG11_00816</name>
</gene>
<reference evidence="3 4" key="1">
    <citation type="journal article" date="2016" name="ISME J.">
        <title>Chasing the elusive Euryarchaeota class WSA2: genomes reveal a uniquely fastidious methyl-reducing methanogen.</title>
        <authorList>
            <person name="Nobu M.K."/>
            <person name="Narihiro T."/>
            <person name="Kuroda K."/>
            <person name="Mei R."/>
            <person name="Liu W.T."/>
        </authorList>
    </citation>
    <scope>NUCLEOTIDE SEQUENCE [LARGE SCALE GENOMIC DNA]</scope>
    <source>
        <strain evidence="1">B15fssc0709_Meth_Bin003</strain>
        <strain evidence="2">U1lsi0528_Bin055</strain>
    </source>
</reference>
<dbReference type="EMBL" id="LNGF01000015">
    <property type="protein sequence ID" value="KYC47841.1"/>
    <property type="molecule type" value="Genomic_DNA"/>
</dbReference>
<dbReference type="Proteomes" id="UP000075398">
    <property type="component" value="Unassembled WGS sequence"/>
</dbReference>
<sequence>MEKSYKVTRATPATGIEIKHYRAVTILGLKKKVINDGFFPCDVETVGWDGEPLLFFITKDGYLTKGA</sequence>
<dbReference type="EMBL" id="LNGC01000004">
    <property type="protein sequence ID" value="KYC53556.1"/>
    <property type="molecule type" value="Genomic_DNA"/>
</dbReference>
<proteinExistence type="predicted"/>
<accession>A0A150J8L7</accession>
<comment type="caution">
    <text evidence="1">The sequence shown here is derived from an EMBL/GenBank/DDBJ whole genome shotgun (WGS) entry which is preliminary data.</text>
</comment>
<evidence type="ECO:0000313" key="1">
    <source>
        <dbReference type="EMBL" id="KYC47841.1"/>
    </source>
</evidence>
<evidence type="ECO:0000313" key="3">
    <source>
        <dbReference type="Proteomes" id="UP000075398"/>
    </source>
</evidence>
<evidence type="ECO:0000313" key="4">
    <source>
        <dbReference type="Proteomes" id="UP000091929"/>
    </source>
</evidence>
<dbReference type="Proteomes" id="UP000091929">
    <property type="component" value="Unassembled WGS sequence"/>
</dbReference>
<evidence type="ECO:0000313" key="2">
    <source>
        <dbReference type="EMBL" id="KYC53556.1"/>
    </source>
</evidence>